<keyword evidence="1" id="KW-1133">Transmembrane helix</keyword>
<feature type="transmembrane region" description="Helical" evidence="1">
    <location>
        <begin position="160"/>
        <end position="184"/>
    </location>
</feature>
<dbReference type="AlphaFoldDB" id="V5GSQ6"/>
<gene>
    <name evidence="2" type="ORF">PSEUBRA_SCAF13g01914</name>
</gene>
<feature type="transmembrane region" description="Helical" evidence="1">
    <location>
        <begin position="82"/>
        <end position="101"/>
    </location>
</feature>
<keyword evidence="1" id="KW-0812">Transmembrane</keyword>
<evidence type="ECO:0000313" key="2">
    <source>
        <dbReference type="EMBL" id="EST08957.1"/>
    </source>
</evidence>
<dbReference type="UniPathway" id="UPA00753"/>
<dbReference type="OMA" id="LVFFWWA"/>
<keyword evidence="1" id="KW-0472">Membrane</keyword>
<evidence type="ECO:0008006" key="4">
    <source>
        <dbReference type="Google" id="ProtNLM"/>
    </source>
</evidence>
<sequence>MEEIRSLIADVPAVWRDLDHLKQAFVVLKAIADFTFCGLTPLLFGKTHMTLRTVTLMPLVALCFVSSDAAMFFALSKAAERTQIWIGLLLVLYSLVFFWWAQYTMKTFSGLTAAFSDDAPTFLITSGPWAFVRNPLYSAYLASLLAGFIVTSSSNHPDHGHAFLVSHAGGIALSALLVVFSIYYSAIREEEAKFDSSKLRSKYEAYKKKVWRFLPLGDVFGR</sequence>
<dbReference type="HOGENOM" id="CLU_1245861_0_0_1"/>
<dbReference type="EMBL" id="KI545855">
    <property type="protein sequence ID" value="EST08957.1"/>
    <property type="molecule type" value="Genomic_DNA"/>
</dbReference>
<dbReference type="Proteomes" id="UP000019377">
    <property type="component" value="Unassembled WGS sequence"/>
</dbReference>
<dbReference type="Gene3D" id="1.20.120.1630">
    <property type="match status" value="1"/>
</dbReference>
<name>V5GSQ6_KALBG</name>
<proteinExistence type="predicted"/>
<accession>V5GSQ6</accession>
<dbReference type="GO" id="GO:0006656">
    <property type="term" value="P:phosphatidylcholine biosynthetic process"/>
    <property type="evidence" value="ECO:0007669"/>
    <property type="project" value="UniProtKB-UniPathway"/>
</dbReference>
<reference evidence="3" key="1">
    <citation type="journal article" date="2013" name="Genome Announc.">
        <title>Draft genome sequence of Pseudozyma brasiliensis sp. nov. strain GHG001, a high producer of endo-1,4-xylanase isolated from an insect pest of sugarcane.</title>
        <authorList>
            <person name="Oliveira J.V.D.C."/>
            <person name="dos Santos R.A.C."/>
            <person name="Borges T.A."/>
            <person name="Riano-Pachon D.M."/>
            <person name="Goldman G.H."/>
        </authorList>
    </citation>
    <scope>NUCLEOTIDE SEQUENCE [LARGE SCALE GENOMIC DNA]</scope>
    <source>
        <strain evidence="3">GHG001</strain>
    </source>
</reference>
<keyword evidence="3" id="KW-1185">Reference proteome</keyword>
<dbReference type="RefSeq" id="XP_016293946.1">
    <property type="nucleotide sequence ID" value="XM_016434570.1"/>
</dbReference>
<protein>
    <recommendedName>
        <fullName evidence="4">Protein-S-isoprenylcysteine O-methyltransferase</fullName>
    </recommendedName>
</protein>
<evidence type="ECO:0000256" key="1">
    <source>
        <dbReference type="SAM" id="Phobius"/>
    </source>
</evidence>
<organism evidence="2 3">
    <name type="scientific">Kalmanozyma brasiliensis (strain GHG001)</name>
    <name type="common">Yeast</name>
    <name type="synonym">Pseudozyma brasiliensis</name>
    <dbReference type="NCBI Taxonomy" id="1365824"/>
    <lineage>
        <taxon>Eukaryota</taxon>
        <taxon>Fungi</taxon>
        <taxon>Dikarya</taxon>
        <taxon>Basidiomycota</taxon>
        <taxon>Ustilaginomycotina</taxon>
        <taxon>Ustilaginomycetes</taxon>
        <taxon>Ustilaginales</taxon>
        <taxon>Ustilaginaceae</taxon>
        <taxon>Kalmanozyma</taxon>
    </lineage>
</organism>
<feature type="transmembrane region" description="Helical" evidence="1">
    <location>
        <begin position="56"/>
        <end position="76"/>
    </location>
</feature>
<evidence type="ECO:0000313" key="3">
    <source>
        <dbReference type="Proteomes" id="UP000019377"/>
    </source>
</evidence>
<dbReference type="OrthoDB" id="422086at2759"/>
<dbReference type="GeneID" id="27417177"/>
<feature type="transmembrane region" description="Helical" evidence="1">
    <location>
        <begin position="24"/>
        <end position="44"/>
    </location>
</feature>